<proteinExistence type="predicted"/>
<sequence>MGQIGSDTTYLEPNEALKIIKPRVENYIDEVINEDGVESYDDYDYHLVNEKSFDEDWERDEHLRKSEEIKAKYKELSKNNRVMFFEIGWN</sequence>
<name>A0A382T5H8_9ZZZZ</name>
<reference evidence="1" key="1">
    <citation type="submission" date="2018-05" db="EMBL/GenBank/DDBJ databases">
        <authorList>
            <person name="Lanie J.A."/>
            <person name="Ng W.-L."/>
            <person name="Kazmierczak K.M."/>
            <person name="Andrzejewski T.M."/>
            <person name="Davidsen T.M."/>
            <person name="Wayne K.J."/>
            <person name="Tettelin H."/>
            <person name="Glass J.I."/>
            <person name="Rusch D."/>
            <person name="Podicherti R."/>
            <person name="Tsui H.-C.T."/>
            <person name="Winkler M.E."/>
        </authorList>
    </citation>
    <scope>NUCLEOTIDE SEQUENCE</scope>
</reference>
<evidence type="ECO:0000313" key="1">
    <source>
        <dbReference type="EMBL" id="SVD17015.1"/>
    </source>
</evidence>
<dbReference type="EMBL" id="UINC01133847">
    <property type="protein sequence ID" value="SVD17015.1"/>
    <property type="molecule type" value="Genomic_DNA"/>
</dbReference>
<dbReference type="AlphaFoldDB" id="A0A382T5H8"/>
<gene>
    <name evidence="1" type="ORF">METZ01_LOCUS369869</name>
</gene>
<accession>A0A382T5H8</accession>
<protein>
    <submittedName>
        <fullName evidence="1">Uncharacterized protein</fullName>
    </submittedName>
</protein>
<organism evidence="1">
    <name type="scientific">marine metagenome</name>
    <dbReference type="NCBI Taxonomy" id="408172"/>
    <lineage>
        <taxon>unclassified sequences</taxon>
        <taxon>metagenomes</taxon>
        <taxon>ecological metagenomes</taxon>
    </lineage>
</organism>